<evidence type="ECO:0000259" key="6">
    <source>
        <dbReference type="Pfam" id="PF01979"/>
    </source>
</evidence>
<dbReference type="Pfam" id="PF01979">
    <property type="entry name" value="Amidohydro_1"/>
    <property type="match status" value="1"/>
</dbReference>
<feature type="binding site" evidence="5">
    <location>
        <position position="192"/>
    </location>
    <ligand>
        <name>substrate</name>
    </ligand>
</feature>
<comment type="catalytic activity">
    <reaction evidence="5">
        <text>S-adenosyl-L-homocysteine + H2O + H(+) = S-inosyl-L-homocysteine + NH4(+)</text>
        <dbReference type="Rhea" id="RHEA:20716"/>
        <dbReference type="ChEBI" id="CHEBI:15377"/>
        <dbReference type="ChEBI" id="CHEBI:15378"/>
        <dbReference type="ChEBI" id="CHEBI:28938"/>
        <dbReference type="ChEBI" id="CHEBI:57856"/>
        <dbReference type="ChEBI" id="CHEBI:57985"/>
        <dbReference type="EC" id="3.5.4.28"/>
    </reaction>
</comment>
<gene>
    <name evidence="5" type="primary">mtaD</name>
    <name evidence="7" type="ORF">IPL58_05355</name>
</gene>
<dbReference type="HAMAP" id="MF_01281">
    <property type="entry name" value="MTA_SAH_deamin"/>
    <property type="match status" value="1"/>
</dbReference>
<reference evidence="7" key="1">
    <citation type="submission" date="2020-10" db="EMBL/GenBank/DDBJ databases">
        <title>Connecting structure to function with the recovery of over 1000 high-quality activated sludge metagenome-assembled genomes encoding full-length rRNA genes using long-read sequencing.</title>
        <authorList>
            <person name="Singleton C.M."/>
            <person name="Petriglieri F."/>
            <person name="Kristensen J.M."/>
            <person name="Kirkegaard R.H."/>
            <person name="Michaelsen T.Y."/>
            <person name="Andersen M.H."/>
            <person name="Karst S.M."/>
            <person name="Dueholm M.S."/>
            <person name="Nielsen P.H."/>
            <person name="Albertsen M."/>
        </authorList>
    </citation>
    <scope>NUCLEOTIDE SEQUENCE</scope>
    <source>
        <strain evidence="7">Hirt_18-Q3-R61-65_BATAC.395</strain>
    </source>
</reference>
<dbReference type="EC" id="3.5.4.28" evidence="5"/>
<name>A0A9D7PR12_9PROT</name>
<dbReference type="EC" id="3.5.4.31" evidence="5"/>
<feature type="binding site" evidence="5">
    <location>
        <position position="219"/>
    </location>
    <ligand>
        <name>Zn(2+)</name>
        <dbReference type="ChEBI" id="CHEBI:29105"/>
    </ligand>
</feature>
<comment type="cofactor">
    <cofactor evidence="5">
        <name>Zn(2+)</name>
        <dbReference type="ChEBI" id="CHEBI:29105"/>
    </cofactor>
    <text evidence="5">Binds 1 zinc ion per subunit.</text>
</comment>
<dbReference type="GO" id="GO:0090614">
    <property type="term" value="F:5'-methylthioadenosine deaminase activity"/>
    <property type="evidence" value="ECO:0007669"/>
    <property type="project" value="UniProtKB-UniRule"/>
</dbReference>
<comment type="similarity">
    <text evidence="5">Belongs to the metallo-dependent hydrolases superfamily. MTA/SAH deaminase family.</text>
</comment>
<dbReference type="PANTHER" id="PTHR43794:SF11">
    <property type="entry name" value="AMIDOHYDROLASE-RELATED DOMAIN-CONTAINING PROTEIN"/>
    <property type="match status" value="1"/>
</dbReference>
<keyword evidence="3 5" id="KW-0378">Hydrolase</keyword>
<evidence type="ECO:0000256" key="1">
    <source>
        <dbReference type="ARBA" id="ARBA00006745"/>
    </source>
</evidence>
<evidence type="ECO:0000256" key="2">
    <source>
        <dbReference type="ARBA" id="ARBA00022723"/>
    </source>
</evidence>
<comment type="caution">
    <text evidence="7">The sequence shown here is derived from an EMBL/GenBank/DDBJ whole genome shotgun (WGS) entry which is preliminary data.</text>
</comment>
<keyword evidence="2 5" id="KW-0479">Metal-binding</keyword>
<feature type="binding site" evidence="5">
    <location>
        <position position="307"/>
    </location>
    <ligand>
        <name>substrate</name>
    </ligand>
</feature>
<dbReference type="PANTHER" id="PTHR43794">
    <property type="entry name" value="AMINOHYDROLASE SSNA-RELATED"/>
    <property type="match status" value="1"/>
</dbReference>
<feature type="binding site" evidence="5">
    <location>
        <position position="222"/>
    </location>
    <ligand>
        <name>substrate</name>
    </ligand>
</feature>
<accession>A0A9D7PR12</accession>
<proteinExistence type="inferred from homology"/>
<dbReference type="Gene3D" id="2.30.40.10">
    <property type="entry name" value="Urease, subunit C, domain 1"/>
    <property type="match status" value="1"/>
</dbReference>
<feature type="domain" description="Amidohydrolase-related" evidence="6">
    <location>
        <begin position="61"/>
        <end position="410"/>
    </location>
</feature>
<sequence>MTEAVDLLIRARWIIPVEPANTTLENQPVAIRNGKIVAIVPDRDASLRFSAAQEISLGHHVLMPGLVNLHCHAAMTLLRGLADDIPLMPWLQEHIWPAEGKHVSADFVHDGTLLACAEMLRGGITCFNDMYFFPEAAGKAIATAGMRGVIGLALLEFPTAYATDADDYLAKGLAARDALSGNPLLRFTLAPHAPYTVSDRSFERIVTLTGELDLPVHIHLHETLAEIQESLSQYGVRPIERLRRLGLVTSNLIAVHAVHLDANEITLLATEGVSVAHCPSSNLKLGSGIAPIRAMLAQGINIGLGTDGAASNNRLDLLTEVRLAALLAKGASGDASTMNAHQSLHAATLGGAKALGLDHEIGSIVAGKSADLCAISLDDPLLAPCYAPASHMVYVAGRENVSHVWVAGRMMLESHTLTGFMKKDLEKLASIWQTRICPRATPA</sequence>
<comment type="function">
    <text evidence="5">Catalyzes the deamination of 5-methylthioadenosine and S-adenosyl-L-homocysteine into 5-methylthioinosine and S-inosyl-L-homocysteine, respectively. Is also able to deaminate adenosine.</text>
</comment>
<feature type="binding site" evidence="5">
    <location>
        <position position="70"/>
    </location>
    <ligand>
        <name>Zn(2+)</name>
        <dbReference type="ChEBI" id="CHEBI:29105"/>
    </ligand>
</feature>
<dbReference type="GO" id="GO:0050270">
    <property type="term" value="F:S-adenosylhomocysteine deaminase activity"/>
    <property type="evidence" value="ECO:0007669"/>
    <property type="project" value="UniProtKB-UniRule"/>
</dbReference>
<comment type="catalytic activity">
    <reaction evidence="5">
        <text>S-methyl-5'-thioadenosine + H2O + H(+) = S-methyl-5'-thioinosine + NH4(+)</text>
        <dbReference type="Rhea" id="RHEA:25025"/>
        <dbReference type="ChEBI" id="CHEBI:15377"/>
        <dbReference type="ChEBI" id="CHEBI:15378"/>
        <dbReference type="ChEBI" id="CHEBI:17509"/>
        <dbReference type="ChEBI" id="CHEBI:28938"/>
        <dbReference type="ChEBI" id="CHEBI:48595"/>
        <dbReference type="EC" id="3.5.4.31"/>
    </reaction>
</comment>
<feature type="binding site" evidence="5">
    <location>
        <position position="72"/>
    </location>
    <ligand>
        <name>Zn(2+)</name>
        <dbReference type="ChEBI" id="CHEBI:29105"/>
    </ligand>
</feature>
<evidence type="ECO:0000256" key="5">
    <source>
        <dbReference type="HAMAP-Rule" id="MF_01281"/>
    </source>
</evidence>
<dbReference type="EMBL" id="JADJUC010000004">
    <property type="protein sequence ID" value="MBK8523588.1"/>
    <property type="molecule type" value="Genomic_DNA"/>
</dbReference>
<dbReference type="CDD" id="cd01298">
    <property type="entry name" value="ATZ_TRZ_like"/>
    <property type="match status" value="1"/>
</dbReference>
<dbReference type="InterPro" id="IPR006680">
    <property type="entry name" value="Amidohydro-rel"/>
</dbReference>
<dbReference type="SUPFAM" id="SSF51338">
    <property type="entry name" value="Composite domain of metallo-dependent hydrolases"/>
    <property type="match status" value="1"/>
</dbReference>
<feature type="binding site" evidence="5">
    <location>
        <position position="99"/>
    </location>
    <ligand>
        <name>substrate</name>
    </ligand>
</feature>
<comment type="similarity">
    <text evidence="1">Belongs to the metallo-dependent hydrolases superfamily. ATZ/TRZ family.</text>
</comment>
<evidence type="ECO:0000256" key="3">
    <source>
        <dbReference type="ARBA" id="ARBA00022801"/>
    </source>
</evidence>
<keyword evidence="4 5" id="KW-0862">Zinc</keyword>
<evidence type="ECO:0000313" key="7">
    <source>
        <dbReference type="EMBL" id="MBK8523588.1"/>
    </source>
</evidence>
<dbReference type="NCBIfam" id="NF006549">
    <property type="entry name" value="PRK09045.1"/>
    <property type="match status" value="1"/>
</dbReference>
<evidence type="ECO:0000313" key="8">
    <source>
        <dbReference type="Proteomes" id="UP000886689"/>
    </source>
</evidence>
<dbReference type="Gene3D" id="3.20.20.140">
    <property type="entry name" value="Metal-dependent hydrolases"/>
    <property type="match status" value="1"/>
</dbReference>
<dbReference type="FunFam" id="3.20.20.140:FF:000014">
    <property type="entry name" value="5-methylthioadenosine/S-adenosylhomocysteine deaminase"/>
    <property type="match status" value="1"/>
</dbReference>
<dbReference type="InterPro" id="IPR032466">
    <property type="entry name" value="Metal_Hydrolase"/>
</dbReference>
<feature type="binding site" evidence="5">
    <location>
        <position position="307"/>
    </location>
    <ligand>
        <name>Zn(2+)</name>
        <dbReference type="ChEBI" id="CHEBI:29105"/>
    </ligand>
</feature>
<dbReference type="Proteomes" id="UP000886689">
    <property type="component" value="Unassembled WGS sequence"/>
</dbReference>
<dbReference type="SUPFAM" id="SSF51556">
    <property type="entry name" value="Metallo-dependent hydrolases"/>
    <property type="match status" value="1"/>
</dbReference>
<dbReference type="GO" id="GO:0046872">
    <property type="term" value="F:metal ion binding"/>
    <property type="evidence" value="ECO:0007669"/>
    <property type="project" value="UniProtKB-KW"/>
</dbReference>
<dbReference type="AlphaFoldDB" id="A0A9D7PR12"/>
<dbReference type="InterPro" id="IPR050287">
    <property type="entry name" value="MTA/SAH_deaminase"/>
</dbReference>
<evidence type="ECO:0000256" key="4">
    <source>
        <dbReference type="ARBA" id="ARBA00022833"/>
    </source>
</evidence>
<dbReference type="InterPro" id="IPR011059">
    <property type="entry name" value="Metal-dep_hydrolase_composite"/>
</dbReference>
<comment type="caution">
    <text evidence="5">Lacks conserved residue(s) required for the propagation of feature annotation.</text>
</comment>
<protein>
    <recommendedName>
        <fullName evidence="5">5-methylthioadenosine/S-adenosylhomocysteine deaminase</fullName>
        <shortName evidence="5">MTA/SAH deaminase</shortName>
        <ecNumber evidence="5">3.5.4.28</ecNumber>
        <ecNumber evidence="5">3.5.4.31</ecNumber>
    </recommendedName>
</protein>
<organism evidence="7 8">
    <name type="scientific">Candidatus Proximibacter danicus</name>
    <dbReference type="NCBI Taxonomy" id="2954365"/>
    <lineage>
        <taxon>Bacteria</taxon>
        <taxon>Pseudomonadati</taxon>
        <taxon>Pseudomonadota</taxon>
        <taxon>Betaproteobacteria</taxon>
        <taxon>Candidatus Proximibacter</taxon>
    </lineage>
</organism>
<dbReference type="InterPro" id="IPR023512">
    <property type="entry name" value="Deaminase_MtaD/DadD"/>
</dbReference>